<dbReference type="InterPro" id="IPR012340">
    <property type="entry name" value="NA-bd_OB-fold"/>
</dbReference>
<name>A0A932DSD5_9BACT</name>
<sequence>MNLNKIFIVGNLTRDPEVRALPSGQNVVNFAVATNRIWNKDGQKQQDTQYHNVVVFGRMADTCAKYLFKGKMVLVEGRIQNRSWDAPDGTKKYRTEIVAEGIQLGPRTGQETGAALSSSSPSRSAPPAAKTATSKEDKEEIPIIEQDSEEVNVSDIPF</sequence>
<dbReference type="Gene3D" id="2.40.50.140">
    <property type="entry name" value="Nucleic acid-binding proteins"/>
    <property type="match status" value="1"/>
</dbReference>
<evidence type="ECO:0000256" key="3">
    <source>
        <dbReference type="PIRNR" id="PIRNR002070"/>
    </source>
</evidence>
<dbReference type="Proteomes" id="UP000786662">
    <property type="component" value="Unassembled WGS sequence"/>
</dbReference>
<dbReference type="InterPro" id="IPR011344">
    <property type="entry name" value="ssDNA-bd"/>
</dbReference>
<dbReference type="PIRSF" id="PIRSF002070">
    <property type="entry name" value="SSB"/>
    <property type="match status" value="1"/>
</dbReference>
<feature type="region of interest" description="Disordered" evidence="4">
    <location>
        <begin position="104"/>
        <end position="158"/>
    </location>
</feature>
<dbReference type="GO" id="GO:0006260">
    <property type="term" value="P:DNA replication"/>
    <property type="evidence" value="ECO:0007669"/>
    <property type="project" value="InterPro"/>
</dbReference>
<accession>A0A932DSD5</accession>
<comment type="caution">
    <text evidence="6">The sequence shown here is derived from an EMBL/GenBank/DDBJ whole genome shotgun (WGS) entry which is preliminary data.</text>
</comment>
<dbReference type="EMBL" id="JACOYY010000046">
    <property type="protein sequence ID" value="MBI2052359.1"/>
    <property type="molecule type" value="Genomic_DNA"/>
</dbReference>
<dbReference type="PROSITE" id="PS50935">
    <property type="entry name" value="SSB"/>
    <property type="match status" value="1"/>
</dbReference>
<keyword evidence="1 2" id="KW-0238">DNA-binding</keyword>
<dbReference type="AlphaFoldDB" id="A0A932DSD5"/>
<dbReference type="PANTHER" id="PTHR10302">
    <property type="entry name" value="SINGLE-STRANDED DNA-BINDING PROTEIN"/>
    <property type="match status" value="1"/>
</dbReference>
<dbReference type="NCBIfam" id="TIGR00621">
    <property type="entry name" value="ssb"/>
    <property type="match status" value="1"/>
</dbReference>
<protein>
    <recommendedName>
        <fullName evidence="2 3">Single-stranded DNA-binding protein</fullName>
        <shortName evidence="2">SSB</shortName>
    </recommendedName>
</protein>
<evidence type="ECO:0000313" key="7">
    <source>
        <dbReference type="Proteomes" id="UP000709672"/>
    </source>
</evidence>
<dbReference type="HAMAP" id="MF_00984">
    <property type="entry name" value="SSB"/>
    <property type="match status" value="1"/>
</dbReference>
<reference evidence="6" key="1">
    <citation type="submission" date="2020-07" db="EMBL/GenBank/DDBJ databases">
        <title>Huge and variable diversity of episymbiotic CPR bacteria and DPANN archaea in groundwater ecosystems.</title>
        <authorList>
            <person name="He C.Y."/>
            <person name="Keren R."/>
            <person name="Whittaker M."/>
            <person name="Farag I.F."/>
            <person name="Doudna J."/>
            <person name="Cate J.H.D."/>
            <person name="Banfield J.F."/>
        </authorList>
    </citation>
    <scope>NUCLEOTIDE SEQUENCE</scope>
    <source>
        <strain evidence="5">NC_groundwater_191_Ag_S-0.1um_45_8</strain>
        <strain evidence="6">NC_groundwater_418_Ag_B-0.1um_45_10</strain>
    </source>
</reference>
<organism evidence="6 7">
    <name type="scientific">Candidatus Sungiibacteriota bacterium</name>
    <dbReference type="NCBI Taxonomy" id="2750080"/>
    <lineage>
        <taxon>Bacteria</taxon>
        <taxon>Candidatus Sungiibacteriota</taxon>
    </lineage>
</organism>
<dbReference type="EMBL" id="JACPHQ010000020">
    <property type="protein sequence ID" value="MBI2465930.1"/>
    <property type="molecule type" value="Genomic_DNA"/>
</dbReference>
<dbReference type="GO" id="GO:0009295">
    <property type="term" value="C:nucleoid"/>
    <property type="evidence" value="ECO:0007669"/>
    <property type="project" value="TreeGrafter"/>
</dbReference>
<evidence type="ECO:0000313" key="6">
    <source>
        <dbReference type="EMBL" id="MBI2465930.1"/>
    </source>
</evidence>
<evidence type="ECO:0000256" key="4">
    <source>
        <dbReference type="SAM" id="MobiDB-lite"/>
    </source>
</evidence>
<comment type="caution">
    <text evidence="2">Lacks conserved residue(s) required for the propagation of feature annotation.</text>
</comment>
<dbReference type="GO" id="GO:0003697">
    <property type="term" value="F:single-stranded DNA binding"/>
    <property type="evidence" value="ECO:0007669"/>
    <property type="project" value="UniProtKB-UniRule"/>
</dbReference>
<dbReference type="Pfam" id="PF00436">
    <property type="entry name" value="SSB"/>
    <property type="match status" value="1"/>
</dbReference>
<evidence type="ECO:0000256" key="2">
    <source>
        <dbReference type="HAMAP-Rule" id="MF_00984"/>
    </source>
</evidence>
<gene>
    <name evidence="5" type="ORF">HYT38_01615</name>
    <name evidence="6" type="ORF">HYV66_01720</name>
</gene>
<evidence type="ECO:0000256" key="1">
    <source>
        <dbReference type="ARBA" id="ARBA00023125"/>
    </source>
</evidence>
<dbReference type="CDD" id="cd04496">
    <property type="entry name" value="SSB_OBF"/>
    <property type="match status" value="1"/>
</dbReference>
<dbReference type="InterPro" id="IPR000424">
    <property type="entry name" value="Primosome_PriB/ssb"/>
</dbReference>
<proteinExistence type="inferred from homology"/>
<dbReference type="Proteomes" id="UP000709672">
    <property type="component" value="Unassembled WGS sequence"/>
</dbReference>
<evidence type="ECO:0000313" key="5">
    <source>
        <dbReference type="EMBL" id="MBI2052359.1"/>
    </source>
</evidence>
<dbReference type="PANTHER" id="PTHR10302:SF27">
    <property type="entry name" value="SINGLE-STRANDED DNA-BINDING PROTEIN"/>
    <property type="match status" value="1"/>
</dbReference>
<feature type="compositionally biased region" description="Low complexity" evidence="4">
    <location>
        <begin position="112"/>
        <end position="132"/>
    </location>
</feature>
<comment type="subunit">
    <text evidence="2">Homotetramer.</text>
</comment>
<dbReference type="SUPFAM" id="SSF50249">
    <property type="entry name" value="Nucleic acid-binding proteins"/>
    <property type="match status" value="1"/>
</dbReference>